<dbReference type="PANTHER" id="PTHR47966">
    <property type="entry name" value="BETA-SITE APP-CLEAVING ENZYME, ISOFORM A-RELATED"/>
    <property type="match status" value="1"/>
</dbReference>
<protein>
    <submittedName>
        <fullName evidence="15">Acid protease</fullName>
    </submittedName>
</protein>
<dbReference type="OrthoDB" id="2747330at2759"/>
<feature type="compositionally biased region" description="Gly residues" evidence="13">
    <location>
        <begin position="60"/>
        <end position="74"/>
    </location>
</feature>
<dbReference type="AlphaFoldDB" id="M5G8Z3"/>
<keyword evidence="16" id="KW-1185">Reference proteome</keyword>
<evidence type="ECO:0000256" key="6">
    <source>
        <dbReference type="ARBA" id="ARBA00022801"/>
    </source>
</evidence>
<dbReference type="InterPro" id="IPR033121">
    <property type="entry name" value="PEPTIDASE_A1"/>
</dbReference>
<evidence type="ECO:0000256" key="7">
    <source>
        <dbReference type="ARBA" id="ARBA00023136"/>
    </source>
</evidence>
<keyword evidence="5 12" id="KW-0064">Aspartyl protease</keyword>
<dbReference type="CDD" id="cd05471">
    <property type="entry name" value="pepsin_like"/>
    <property type="match status" value="1"/>
</dbReference>
<feature type="active site" evidence="10">
    <location>
        <position position="336"/>
    </location>
</feature>
<evidence type="ECO:0000313" key="15">
    <source>
        <dbReference type="EMBL" id="EJU04655.1"/>
    </source>
</evidence>
<accession>M5G8Z3</accession>
<dbReference type="EMBL" id="JH795857">
    <property type="protein sequence ID" value="EJU04655.1"/>
    <property type="molecule type" value="Genomic_DNA"/>
</dbReference>
<evidence type="ECO:0000256" key="5">
    <source>
        <dbReference type="ARBA" id="ARBA00022750"/>
    </source>
</evidence>
<keyword evidence="6 12" id="KW-0378">Hydrolase</keyword>
<dbReference type="InterPro" id="IPR001461">
    <property type="entry name" value="Aspartic_peptidase_A1"/>
</dbReference>
<proteinExistence type="inferred from homology"/>
<evidence type="ECO:0000313" key="16">
    <source>
        <dbReference type="Proteomes" id="UP000030653"/>
    </source>
</evidence>
<dbReference type="PROSITE" id="PS51767">
    <property type="entry name" value="PEPTIDASE_A1"/>
    <property type="match status" value="1"/>
</dbReference>
<feature type="region of interest" description="Disordered" evidence="13">
    <location>
        <begin position="1"/>
        <end position="26"/>
    </location>
</feature>
<dbReference type="InterPro" id="IPR001969">
    <property type="entry name" value="Aspartic_peptidase_AS"/>
</dbReference>
<dbReference type="FunFam" id="2.40.70.10:FF:000060">
    <property type="entry name" value="Aspartic-type endopeptidase ctsD"/>
    <property type="match status" value="1"/>
</dbReference>
<dbReference type="PRINTS" id="PR00792">
    <property type="entry name" value="PEPSIN"/>
</dbReference>
<dbReference type="Proteomes" id="UP000030653">
    <property type="component" value="Unassembled WGS sequence"/>
</dbReference>
<dbReference type="Gene3D" id="2.40.70.10">
    <property type="entry name" value="Acid Proteases"/>
    <property type="match status" value="2"/>
</dbReference>
<evidence type="ECO:0000259" key="14">
    <source>
        <dbReference type="PROSITE" id="PS51767"/>
    </source>
</evidence>
<comment type="subcellular location">
    <subcellularLocation>
        <location evidence="1">Cell membrane</location>
    </subcellularLocation>
</comment>
<sequence>MRPGKPSFNPTTRKVHEIEDARENNDENFLGAVGAAADVIGEAVKAAQTSKSKNNKGKGGKGGNAGGAAAGAGAGAGASGAAAQGLGIPAVDVQAGINGGLTIANTPTDANTVGLDIDGNDTGYVATVQVGTPPSDFLILMDSGSSDFWVGAADCQTLASEGGGACAPNHKTLSAATSSTFKDTKAPFSITYGSGSVAGTIVTDNVVLAGLSLPAHTFGVAHAESVDFSASSIDFDGLMGLAQSGLSEQGVPTPVESLAAAGQIPAAITSFKLSRLADGLNDGEVTFGAVDPAKFQANTLVTLPNVNKQGFWEAAMDAVSVNGVSAALAGRTAILDTGTTLIVAPPNDAAAVHALIPGSASDSQGGFTIPCTTNASVALTFGGTAFNIDTRDILFAPVDPNNVQGDCVSGISSGEIGGAKEWLVGDVFLKNAYFTVDEGKNTVGLAKPA</sequence>
<dbReference type="FunFam" id="2.40.70.10:FF:000008">
    <property type="entry name" value="Cathepsin D"/>
    <property type="match status" value="1"/>
</dbReference>
<dbReference type="STRING" id="1858805.M5G8Z3"/>
<feature type="active site" evidence="10">
    <location>
        <position position="142"/>
    </location>
</feature>
<feature type="domain" description="Peptidase A1" evidence="14">
    <location>
        <begin position="124"/>
        <end position="446"/>
    </location>
</feature>
<dbReference type="PANTHER" id="PTHR47966:SF75">
    <property type="entry name" value="ENDOPEPTIDASE (CTSD), PUTATIVE (AFU_ORTHOLOGUE AFUA_4G07040)-RELATED"/>
    <property type="match status" value="1"/>
</dbReference>
<comment type="similarity">
    <text evidence="2 12">Belongs to the peptidase A1 family.</text>
</comment>
<reference evidence="15 16" key="1">
    <citation type="journal article" date="2012" name="Science">
        <title>The Paleozoic origin of enzymatic lignin decomposition reconstructed from 31 fungal genomes.</title>
        <authorList>
            <person name="Floudas D."/>
            <person name="Binder M."/>
            <person name="Riley R."/>
            <person name="Barry K."/>
            <person name="Blanchette R.A."/>
            <person name="Henrissat B."/>
            <person name="Martinez A.T."/>
            <person name="Otillar R."/>
            <person name="Spatafora J.W."/>
            <person name="Yadav J.S."/>
            <person name="Aerts A."/>
            <person name="Benoit I."/>
            <person name="Boyd A."/>
            <person name="Carlson A."/>
            <person name="Copeland A."/>
            <person name="Coutinho P.M."/>
            <person name="de Vries R.P."/>
            <person name="Ferreira P."/>
            <person name="Findley K."/>
            <person name="Foster B."/>
            <person name="Gaskell J."/>
            <person name="Glotzer D."/>
            <person name="Gorecki P."/>
            <person name="Heitman J."/>
            <person name="Hesse C."/>
            <person name="Hori C."/>
            <person name="Igarashi K."/>
            <person name="Jurgens J.A."/>
            <person name="Kallen N."/>
            <person name="Kersten P."/>
            <person name="Kohler A."/>
            <person name="Kuees U."/>
            <person name="Kumar T.K.A."/>
            <person name="Kuo A."/>
            <person name="LaButti K."/>
            <person name="Larrondo L.F."/>
            <person name="Lindquist E."/>
            <person name="Ling A."/>
            <person name="Lombard V."/>
            <person name="Lucas S."/>
            <person name="Lundell T."/>
            <person name="Martin R."/>
            <person name="McLaughlin D.J."/>
            <person name="Morgenstern I."/>
            <person name="Morin E."/>
            <person name="Murat C."/>
            <person name="Nagy L.G."/>
            <person name="Nolan M."/>
            <person name="Ohm R.A."/>
            <person name="Patyshakuliyeva A."/>
            <person name="Rokas A."/>
            <person name="Ruiz-Duenas F.J."/>
            <person name="Sabat G."/>
            <person name="Salamov A."/>
            <person name="Samejima M."/>
            <person name="Schmutz J."/>
            <person name="Slot J.C."/>
            <person name="St John F."/>
            <person name="Stenlid J."/>
            <person name="Sun H."/>
            <person name="Sun S."/>
            <person name="Syed K."/>
            <person name="Tsang A."/>
            <person name="Wiebenga A."/>
            <person name="Young D."/>
            <person name="Pisabarro A."/>
            <person name="Eastwood D.C."/>
            <person name="Martin F."/>
            <person name="Cullen D."/>
            <person name="Grigoriev I.V."/>
            <person name="Hibbett D.S."/>
        </authorList>
    </citation>
    <scope>NUCLEOTIDE SEQUENCE [LARGE SCALE GENOMIC DNA]</scope>
    <source>
        <strain evidence="15 16">DJM-731 SS1</strain>
    </source>
</reference>
<keyword evidence="7" id="KW-0472">Membrane</keyword>
<evidence type="ECO:0000256" key="12">
    <source>
        <dbReference type="RuleBase" id="RU000454"/>
    </source>
</evidence>
<keyword evidence="9" id="KW-0449">Lipoprotein</keyword>
<gene>
    <name evidence="15" type="ORF">DACRYDRAFT_47290</name>
</gene>
<name>M5G8Z3_DACPD</name>
<evidence type="ECO:0000256" key="8">
    <source>
        <dbReference type="ARBA" id="ARBA00023180"/>
    </source>
</evidence>
<dbReference type="PROSITE" id="PS00141">
    <property type="entry name" value="ASP_PROTEASE"/>
    <property type="match status" value="1"/>
</dbReference>
<evidence type="ECO:0000256" key="4">
    <source>
        <dbReference type="ARBA" id="ARBA00022670"/>
    </source>
</evidence>
<dbReference type="Pfam" id="PF00026">
    <property type="entry name" value="Asp"/>
    <property type="match status" value="1"/>
</dbReference>
<keyword evidence="11" id="KW-1015">Disulfide bond</keyword>
<evidence type="ECO:0000256" key="2">
    <source>
        <dbReference type="ARBA" id="ARBA00007447"/>
    </source>
</evidence>
<keyword evidence="4 12" id="KW-0645">Protease</keyword>
<dbReference type="GeneID" id="63689811"/>
<evidence type="ECO:0000256" key="1">
    <source>
        <dbReference type="ARBA" id="ARBA00004236"/>
    </source>
</evidence>
<dbReference type="GO" id="GO:0006508">
    <property type="term" value="P:proteolysis"/>
    <property type="evidence" value="ECO:0007669"/>
    <property type="project" value="UniProtKB-KW"/>
</dbReference>
<keyword evidence="3" id="KW-1003">Cell membrane</keyword>
<dbReference type="RefSeq" id="XP_040631549.1">
    <property type="nucleotide sequence ID" value="XM_040774749.1"/>
</dbReference>
<organism evidence="15 16">
    <name type="scientific">Dacryopinax primogenitus (strain DJM 731)</name>
    <name type="common">Brown rot fungus</name>
    <dbReference type="NCBI Taxonomy" id="1858805"/>
    <lineage>
        <taxon>Eukaryota</taxon>
        <taxon>Fungi</taxon>
        <taxon>Dikarya</taxon>
        <taxon>Basidiomycota</taxon>
        <taxon>Agaricomycotina</taxon>
        <taxon>Dacrymycetes</taxon>
        <taxon>Dacrymycetales</taxon>
        <taxon>Dacrymycetaceae</taxon>
        <taxon>Dacryopinax</taxon>
    </lineage>
</organism>
<dbReference type="SUPFAM" id="SSF50630">
    <property type="entry name" value="Acid proteases"/>
    <property type="match status" value="1"/>
</dbReference>
<feature type="region of interest" description="Disordered" evidence="13">
    <location>
        <begin position="47"/>
        <end position="74"/>
    </location>
</feature>
<evidence type="ECO:0000256" key="3">
    <source>
        <dbReference type="ARBA" id="ARBA00022475"/>
    </source>
</evidence>
<dbReference type="InterPro" id="IPR034164">
    <property type="entry name" value="Pepsin-like_dom"/>
</dbReference>
<evidence type="ECO:0000256" key="10">
    <source>
        <dbReference type="PIRSR" id="PIRSR601461-1"/>
    </source>
</evidence>
<evidence type="ECO:0000256" key="9">
    <source>
        <dbReference type="ARBA" id="ARBA00023288"/>
    </source>
</evidence>
<dbReference type="GO" id="GO:0005886">
    <property type="term" value="C:plasma membrane"/>
    <property type="evidence" value="ECO:0007669"/>
    <property type="project" value="UniProtKB-SubCell"/>
</dbReference>
<feature type="disulfide bond" evidence="11">
    <location>
        <begin position="371"/>
        <end position="407"/>
    </location>
</feature>
<dbReference type="OMA" id="AASNTWV"/>
<evidence type="ECO:0000256" key="13">
    <source>
        <dbReference type="SAM" id="MobiDB-lite"/>
    </source>
</evidence>
<evidence type="ECO:0000256" key="11">
    <source>
        <dbReference type="PIRSR" id="PIRSR601461-2"/>
    </source>
</evidence>
<feature type="compositionally biased region" description="Basic and acidic residues" evidence="13">
    <location>
        <begin position="14"/>
        <end position="25"/>
    </location>
</feature>
<keyword evidence="8" id="KW-0325">Glycoprotein</keyword>
<dbReference type="HOGENOM" id="CLU_013253_1_1_1"/>
<dbReference type="GO" id="GO:0004190">
    <property type="term" value="F:aspartic-type endopeptidase activity"/>
    <property type="evidence" value="ECO:0007669"/>
    <property type="project" value="UniProtKB-KW"/>
</dbReference>
<dbReference type="InterPro" id="IPR021109">
    <property type="entry name" value="Peptidase_aspartic_dom_sf"/>
</dbReference>